<gene>
    <name evidence="2" type="ORF">ATANTOWER_016185</name>
</gene>
<name>A0ABU7AAL7_9TELE</name>
<sequence>MATDGGSRGERVSNQHKPSLASPEKVRALLNEGVSAVDVDCNRRGDLSVLEVKSNTTAPCEATNNEAFFSRVESYSISFSRCYSQ</sequence>
<keyword evidence="3" id="KW-1185">Reference proteome</keyword>
<evidence type="ECO:0000313" key="3">
    <source>
        <dbReference type="Proteomes" id="UP001345963"/>
    </source>
</evidence>
<evidence type="ECO:0000256" key="1">
    <source>
        <dbReference type="SAM" id="MobiDB-lite"/>
    </source>
</evidence>
<accession>A0ABU7AAL7</accession>
<feature type="region of interest" description="Disordered" evidence="1">
    <location>
        <begin position="1"/>
        <end position="24"/>
    </location>
</feature>
<dbReference type="EMBL" id="JAHUTI010010171">
    <property type="protein sequence ID" value="MED6235114.1"/>
    <property type="molecule type" value="Genomic_DNA"/>
</dbReference>
<protein>
    <submittedName>
        <fullName evidence="2">Uncharacterized protein</fullName>
    </submittedName>
</protein>
<organism evidence="2 3">
    <name type="scientific">Ataeniobius toweri</name>
    <dbReference type="NCBI Taxonomy" id="208326"/>
    <lineage>
        <taxon>Eukaryota</taxon>
        <taxon>Metazoa</taxon>
        <taxon>Chordata</taxon>
        <taxon>Craniata</taxon>
        <taxon>Vertebrata</taxon>
        <taxon>Euteleostomi</taxon>
        <taxon>Actinopterygii</taxon>
        <taxon>Neopterygii</taxon>
        <taxon>Teleostei</taxon>
        <taxon>Neoteleostei</taxon>
        <taxon>Acanthomorphata</taxon>
        <taxon>Ovalentaria</taxon>
        <taxon>Atherinomorphae</taxon>
        <taxon>Cyprinodontiformes</taxon>
        <taxon>Goodeidae</taxon>
        <taxon>Ataeniobius</taxon>
    </lineage>
</organism>
<comment type="caution">
    <text evidence="2">The sequence shown here is derived from an EMBL/GenBank/DDBJ whole genome shotgun (WGS) entry which is preliminary data.</text>
</comment>
<evidence type="ECO:0000313" key="2">
    <source>
        <dbReference type="EMBL" id="MED6235114.1"/>
    </source>
</evidence>
<proteinExistence type="predicted"/>
<reference evidence="2 3" key="1">
    <citation type="submission" date="2021-07" db="EMBL/GenBank/DDBJ databases">
        <authorList>
            <person name="Palmer J.M."/>
        </authorList>
    </citation>
    <scope>NUCLEOTIDE SEQUENCE [LARGE SCALE GENOMIC DNA]</scope>
    <source>
        <strain evidence="2 3">AT_MEX2019</strain>
        <tissue evidence="2">Muscle</tissue>
    </source>
</reference>
<dbReference type="Proteomes" id="UP001345963">
    <property type="component" value="Unassembled WGS sequence"/>
</dbReference>